<evidence type="ECO:0000313" key="1">
    <source>
        <dbReference type="EMBL" id="TFU97882.1"/>
    </source>
</evidence>
<protein>
    <submittedName>
        <fullName evidence="1">Uncharacterized protein</fullName>
    </submittedName>
</protein>
<dbReference type="OrthoDB" id="1821130at2"/>
<dbReference type="Proteomes" id="UP000297253">
    <property type="component" value="Unassembled WGS sequence"/>
</dbReference>
<dbReference type="AlphaFoldDB" id="A0A4Y9JAB8"/>
<proteinExistence type="predicted"/>
<gene>
    <name evidence="1" type="ORF">E4T82_05305</name>
</gene>
<comment type="caution">
    <text evidence="1">The sequence shown here is derived from an EMBL/GenBank/DDBJ whole genome shotgun (WGS) entry which is preliminary data.</text>
</comment>
<sequence>MQEIHHLYQKWGGKLVCSDYLVIGQPKTTPAFRFGVDLKEGGLFLKDMTGKALPYYLREGIYIVTAQADLALFDIEECYQEFTYVVDILRP</sequence>
<dbReference type="STRING" id="1432788.BU202_06275"/>
<name>A0A4Y9JAB8_9STRE</name>
<accession>A0A4Y9JAB8</accession>
<reference evidence="1 2" key="1">
    <citation type="submission" date="2019-03" db="EMBL/GenBank/DDBJ databases">
        <title>Diversity of the mouse oral microbiome.</title>
        <authorList>
            <person name="Joseph S."/>
            <person name="Aduse-Opoku J."/>
            <person name="Curtis M."/>
            <person name="Wade W."/>
            <person name="Hashim A."/>
        </authorList>
    </citation>
    <scope>NUCLEOTIDE SEQUENCE [LARGE SCALE GENOMIC DNA]</scope>
    <source>
        <strain evidence="1 2">WM131</strain>
    </source>
</reference>
<dbReference type="EMBL" id="SPPD01000006">
    <property type="protein sequence ID" value="TFU97882.1"/>
    <property type="molecule type" value="Genomic_DNA"/>
</dbReference>
<evidence type="ECO:0000313" key="2">
    <source>
        <dbReference type="Proteomes" id="UP000297253"/>
    </source>
</evidence>
<dbReference type="RefSeq" id="WP_135181829.1">
    <property type="nucleotide sequence ID" value="NZ_JADGKZ010000006.1"/>
</dbReference>
<organism evidence="1 2">
    <name type="scientific">Streptococcus cuniculi</name>
    <dbReference type="NCBI Taxonomy" id="1432788"/>
    <lineage>
        <taxon>Bacteria</taxon>
        <taxon>Bacillati</taxon>
        <taxon>Bacillota</taxon>
        <taxon>Bacilli</taxon>
        <taxon>Lactobacillales</taxon>
        <taxon>Streptococcaceae</taxon>
        <taxon>Streptococcus</taxon>
    </lineage>
</organism>